<dbReference type="RefSeq" id="WP_114447611.1">
    <property type="nucleotide sequence ID" value="NZ_QPHM01000001.1"/>
</dbReference>
<evidence type="ECO:0000313" key="3">
    <source>
        <dbReference type="Proteomes" id="UP000252189"/>
    </source>
</evidence>
<evidence type="ECO:0000256" key="1">
    <source>
        <dbReference type="SAM" id="Phobius"/>
    </source>
</evidence>
<feature type="transmembrane region" description="Helical" evidence="1">
    <location>
        <begin position="38"/>
        <end position="59"/>
    </location>
</feature>
<proteinExistence type="predicted"/>
<feature type="transmembrane region" description="Helical" evidence="1">
    <location>
        <begin position="66"/>
        <end position="88"/>
    </location>
</feature>
<sequence>MNARTPALSVACGITILLLVGASSIAFLSSQYGDGPGVGILGVVSGLVAGLLAAVVVGVTADRTEGWLATALVAYGTFGATFLGIGGLQYRNVPGADGLFPFRIHLLTSVLLAVVAAGVDHRGRG</sequence>
<protein>
    <submittedName>
        <fullName evidence="2">Permease</fullName>
    </submittedName>
</protein>
<keyword evidence="1" id="KW-0472">Membrane</keyword>
<keyword evidence="1" id="KW-0812">Transmembrane</keyword>
<organism evidence="2 3">
    <name type="scientific">Haloplanus salinus</name>
    <dbReference type="NCBI Taxonomy" id="1126245"/>
    <lineage>
        <taxon>Archaea</taxon>
        <taxon>Methanobacteriati</taxon>
        <taxon>Methanobacteriota</taxon>
        <taxon>Stenosarchaea group</taxon>
        <taxon>Halobacteria</taxon>
        <taxon>Halobacteriales</taxon>
        <taxon>Haloferacaceae</taxon>
        <taxon>Haloplanus</taxon>
    </lineage>
</organism>
<dbReference type="AlphaFoldDB" id="A0A368N679"/>
<gene>
    <name evidence="2" type="ORF">DU504_01330</name>
</gene>
<dbReference type="OrthoDB" id="346487at2157"/>
<dbReference type="Proteomes" id="UP000252189">
    <property type="component" value="Unassembled WGS sequence"/>
</dbReference>
<keyword evidence="1" id="KW-1133">Transmembrane helix</keyword>
<evidence type="ECO:0000313" key="2">
    <source>
        <dbReference type="EMBL" id="RCU46058.1"/>
    </source>
</evidence>
<comment type="caution">
    <text evidence="2">The sequence shown here is derived from an EMBL/GenBank/DDBJ whole genome shotgun (WGS) entry which is preliminary data.</text>
</comment>
<dbReference type="EMBL" id="QPHM01000001">
    <property type="protein sequence ID" value="RCU46058.1"/>
    <property type="molecule type" value="Genomic_DNA"/>
</dbReference>
<keyword evidence="3" id="KW-1185">Reference proteome</keyword>
<feature type="transmembrane region" description="Helical" evidence="1">
    <location>
        <begin position="100"/>
        <end position="119"/>
    </location>
</feature>
<name>A0A368N679_9EURY</name>
<accession>A0A368N679</accession>
<reference evidence="2 3" key="1">
    <citation type="submission" date="2018-07" db="EMBL/GenBank/DDBJ databases">
        <title>Genome sequences of Haloplanus salinus JCM 18368T.</title>
        <authorList>
            <person name="Kim Y.B."/>
            <person name="Roh S.W."/>
        </authorList>
    </citation>
    <scope>NUCLEOTIDE SEQUENCE [LARGE SCALE GENOMIC DNA]</scope>
    <source>
        <strain evidence="2 3">JCM 18368</strain>
    </source>
</reference>